<dbReference type="InterPro" id="IPR032710">
    <property type="entry name" value="NTF2-like_dom_sf"/>
</dbReference>
<dbReference type="Gene3D" id="3.10.450.50">
    <property type="match status" value="1"/>
</dbReference>
<dbReference type="CDD" id="cd00531">
    <property type="entry name" value="NTF2_like"/>
    <property type="match status" value="1"/>
</dbReference>
<proteinExistence type="predicted"/>
<dbReference type="RefSeq" id="WP_310276899.1">
    <property type="nucleotide sequence ID" value="NZ_JAVDXW010000001.1"/>
</dbReference>
<dbReference type="NCBIfam" id="TIGR02246">
    <property type="entry name" value="SgcJ/EcaC family oxidoreductase"/>
    <property type="match status" value="1"/>
</dbReference>
<protein>
    <submittedName>
        <fullName evidence="2">Uncharacterized protein (TIGR02246 family)</fullName>
    </submittedName>
</protein>
<dbReference type="InterPro" id="IPR011944">
    <property type="entry name" value="Steroid_delta5-4_isomerase"/>
</dbReference>
<dbReference type="AlphaFoldDB" id="A0AAE3ZH25"/>
<evidence type="ECO:0000313" key="3">
    <source>
        <dbReference type="Proteomes" id="UP001180845"/>
    </source>
</evidence>
<dbReference type="EMBL" id="JAVDXW010000001">
    <property type="protein sequence ID" value="MDR7303960.1"/>
    <property type="molecule type" value="Genomic_DNA"/>
</dbReference>
<dbReference type="SUPFAM" id="SSF54427">
    <property type="entry name" value="NTF2-like"/>
    <property type="match status" value="1"/>
</dbReference>
<comment type="caution">
    <text evidence="2">The sequence shown here is derived from an EMBL/GenBank/DDBJ whole genome shotgun (WGS) entry which is preliminary data.</text>
</comment>
<sequence>MSAFVENDSVIQSADIAVRIERIEAQEAIRRLVYEYSHGFDKREPDRFVAVWTENAFWSAGPGHEASGRTAIREAAEAMWEQLGPTHHWSCNPVVDIHGAEATAVTNVHAVAQGSDGAWTQTAATYRDRFERVDGVWLLARRSTETHHTFSIAAVPA</sequence>
<accession>A0AAE3ZH25</accession>
<dbReference type="InterPro" id="IPR037401">
    <property type="entry name" value="SnoaL-like"/>
</dbReference>
<name>A0AAE3ZH25_9ACTN</name>
<feature type="domain" description="SnoaL-like" evidence="1">
    <location>
        <begin position="21"/>
        <end position="142"/>
    </location>
</feature>
<evidence type="ECO:0000313" key="2">
    <source>
        <dbReference type="EMBL" id="MDR7303960.1"/>
    </source>
</evidence>
<gene>
    <name evidence="2" type="ORF">JOF55_004141</name>
</gene>
<keyword evidence="3" id="KW-1185">Reference proteome</keyword>
<evidence type="ECO:0000259" key="1">
    <source>
        <dbReference type="Pfam" id="PF13577"/>
    </source>
</evidence>
<organism evidence="2 3">
    <name type="scientific">Haloactinomyces albus</name>
    <dbReference type="NCBI Taxonomy" id="1352928"/>
    <lineage>
        <taxon>Bacteria</taxon>
        <taxon>Bacillati</taxon>
        <taxon>Actinomycetota</taxon>
        <taxon>Actinomycetes</taxon>
        <taxon>Actinopolysporales</taxon>
        <taxon>Actinopolysporaceae</taxon>
        <taxon>Haloactinomyces</taxon>
    </lineage>
</organism>
<reference evidence="2" key="1">
    <citation type="submission" date="2023-07" db="EMBL/GenBank/DDBJ databases">
        <title>Sequencing the genomes of 1000 actinobacteria strains.</title>
        <authorList>
            <person name="Klenk H.-P."/>
        </authorList>
    </citation>
    <scope>NUCLEOTIDE SEQUENCE</scope>
    <source>
        <strain evidence="2">DSM 45977</strain>
    </source>
</reference>
<dbReference type="Proteomes" id="UP001180845">
    <property type="component" value="Unassembled WGS sequence"/>
</dbReference>
<dbReference type="Pfam" id="PF13577">
    <property type="entry name" value="SnoaL_4"/>
    <property type="match status" value="1"/>
</dbReference>